<accession>A0ABQ6CQR2</accession>
<gene>
    <name evidence="1" type="ORF">GCM10007874_57020</name>
</gene>
<dbReference type="EMBL" id="BSPC01000066">
    <property type="protein sequence ID" value="GLS22682.1"/>
    <property type="molecule type" value="Genomic_DNA"/>
</dbReference>
<dbReference type="RefSeq" id="WP_284315644.1">
    <property type="nucleotide sequence ID" value="NZ_BSPC01000066.1"/>
</dbReference>
<proteinExistence type="predicted"/>
<protein>
    <submittedName>
        <fullName evidence="1">Uncharacterized protein</fullName>
    </submittedName>
</protein>
<keyword evidence="2" id="KW-1185">Reference proteome</keyword>
<name>A0ABQ6CQR2_9HYPH</name>
<evidence type="ECO:0000313" key="2">
    <source>
        <dbReference type="Proteomes" id="UP001156882"/>
    </source>
</evidence>
<comment type="caution">
    <text evidence="1">The sequence shown here is derived from an EMBL/GenBank/DDBJ whole genome shotgun (WGS) entry which is preliminary data.</text>
</comment>
<evidence type="ECO:0000313" key="1">
    <source>
        <dbReference type="EMBL" id="GLS22682.1"/>
    </source>
</evidence>
<dbReference type="Proteomes" id="UP001156882">
    <property type="component" value="Unassembled WGS sequence"/>
</dbReference>
<organism evidence="1 2">
    <name type="scientific">Labrys miyagiensis</name>
    <dbReference type="NCBI Taxonomy" id="346912"/>
    <lineage>
        <taxon>Bacteria</taxon>
        <taxon>Pseudomonadati</taxon>
        <taxon>Pseudomonadota</taxon>
        <taxon>Alphaproteobacteria</taxon>
        <taxon>Hyphomicrobiales</taxon>
        <taxon>Xanthobacteraceae</taxon>
        <taxon>Labrys</taxon>
    </lineage>
</organism>
<sequence length="104" mass="11010">MPAASAQGYRTVMSNPSLTDRKLLTAMQLLTDGSPIFAGFNGHIVDARKRPSSILLTFSFSKYVPNAGQVYGLARADVTASEVSVIVAGAPTIAKARQRLSLAQ</sequence>
<reference evidence="2" key="1">
    <citation type="journal article" date="2019" name="Int. J. Syst. Evol. Microbiol.">
        <title>The Global Catalogue of Microorganisms (GCM) 10K type strain sequencing project: providing services to taxonomists for standard genome sequencing and annotation.</title>
        <authorList>
            <consortium name="The Broad Institute Genomics Platform"/>
            <consortium name="The Broad Institute Genome Sequencing Center for Infectious Disease"/>
            <person name="Wu L."/>
            <person name="Ma J."/>
        </authorList>
    </citation>
    <scope>NUCLEOTIDE SEQUENCE [LARGE SCALE GENOMIC DNA]</scope>
    <source>
        <strain evidence="2">NBRC 101365</strain>
    </source>
</reference>